<name>A0A1G5E101_9BACT</name>
<accession>A0A1G5E101</accession>
<proteinExistence type="predicted"/>
<evidence type="ECO:0000313" key="1">
    <source>
        <dbReference type="EMBL" id="SCY20642.1"/>
    </source>
</evidence>
<gene>
    <name evidence="1" type="ORF">SAMN05216233_105107</name>
</gene>
<dbReference type="RefSeq" id="WP_092210277.1">
    <property type="nucleotide sequence ID" value="NZ_FMUX01000005.1"/>
</dbReference>
<dbReference type="OrthoDB" id="9789942at2"/>
<dbReference type="InterPro" id="IPR008312">
    <property type="entry name" value="T6SS_TssB1"/>
</dbReference>
<reference evidence="1 2" key="1">
    <citation type="submission" date="2016-10" db="EMBL/GenBank/DDBJ databases">
        <authorList>
            <person name="de Groot N.N."/>
        </authorList>
    </citation>
    <scope>NUCLEOTIDE SEQUENCE [LARGE SCALE GENOMIC DNA]</scope>
    <source>
        <strain evidence="1 2">AA1</strain>
    </source>
</reference>
<dbReference type="PANTHER" id="PTHR35850:SF2">
    <property type="entry name" value="TYPE VI SECRETION SYSTEM CONTRACTILE SHEATH SMALL SUBUNIT"/>
    <property type="match status" value="1"/>
</dbReference>
<sequence length="162" mass="18206">MAKDASVAPKERVNIVYKTSVGDTEEAVELPLKQLVLGHFSDTGQEKRIEDRDSISIDKDNFNEVLNAQNVSVDLNVPNKLSEDPEAEMNVSLDFKTMKDFGPEAVAQKVPELQKLMKLREALQALKGPLSNIPEFRNTIQELVSDETQRKQLLKELGLNEE</sequence>
<evidence type="ECO:0000313" key="2">
    <source>
        <dbReference type="Proteomes" id="UP000198870"/>
    </source>
</evidence>
<dbReference type="STRING" id="419481.SAMN05216233_105107"/>
<organism evidence="1 2">
    <name type="scientific">Desulfoluna spongiiphila</name>
    <dbReference type="NCBI Taxonomy" id="419481"/>
    <lineage>
        <taxon>Bacteria</taxon>
        <taxon>Pseudomonadati</taxon>
        <taxon>Thermodesulfobacteriota</taxon>
        <taxon>Desulfobacteria</taxon>
        <taxon>Desulfobacterales</taxon>
        <taxon>Desulfolunaceae</taxon>
        <taxon>Desulfoluna</taxon>
    </lineage>
</organism>
<dbReference type="AlphaFoldDB" id="A0A1G5E101"/>
<dbReference type="PIRSF" id="PIRSF028301">
    <property type="entry name" value="UCP028301"/>
    <property type="match status" value="1"/>
</dbReference>
<dbReference type="EMBL" id="FMUX01000005">
    <property type="protein sequence ID" value="SCY20642.1"/>
    <property type="molecule type" value="Genomic_DNA"/>
</dbReference>
<dbReference type="PANTHER" id="PTHR35850">
    <property type="entry name" value="CYTOPLASMIC PROTEIN-RELATED"/>
    <property type="match status" value="1"/>
</dbReference>
<keyword evidence="2" id="KW-1185">Reference proteome</keyword>
<protein>
    <submittedName>
        <fullName evidence="1">Type VI secretion system protein ImpB</fullName>
    </submittedName>
</protein>
<dbReference type="Proteomes" id="UP000198870">
    <property type="component" value="Unassembled WGS sequence"/>
</dbReference>
<dbReference type="NCBIfam" id="TIGR03358">
    <property type="entry name" value="VI_chp_5"/>
    <property type="match status" value="1"/>
</dbReference>
<dbReference type="Pfam" id="PF05591">
    <property type="entry name" value="T6SS_VipA"/>
    <property type="match status" value="1"/>
</dbReference>